<gene>
    <name evidence="17" type="ORF">J2Z71_000197</name>
</gene>
<dbReference type="InterPro" id="IPR014031">
    <property type="entry name" value="Ketoacyl_synth_C"/>
</dbReference>
<dbReference type="RefSeq" id="WP_210059990.1">
    <property type="nucleotide sequence ID" value="NZ_JAGGLJ010000002.1"/>
</dbReference>
<dbReference type="InterPro" id="IPR000794">
    <property type="entry name" value="Beta-ketoacyl_synthase"/>
</dbReference>
<dbReference type="InterPro" id="IPR016039">
    <property type="entry name" value="Thiolase-like"/>
</dbReference>
<comment type="catalytic activity">
    <reaction evidence="12 14">
        <text>(9Z)-hexadecenoyl-[ACP] + malonyl-[ACP] + H(+) = 3-oxo-(11Z)-octadecenoyl-[ACP] + holo-[ACP] + CO2</text>
        <dbReference type="Rhea" id="RHEA:55040"/>
        <dbReference type="Rhea" id="RHEA-COMP:9623"/>
        <dbReference type="Rhea" id="RHEA-COMP:9685"/>
        <dbReference type="Rhea" id="RHEA-COMP:10800"/>
        <dbReference type="Rhea" id="RHEA-COMP:14074"/>
        <dbReference type="ChEBI" id="CHEBI:15378"/>
        <dbReference type="ChEBI" id="CHEBI:16526"/>
        <dbReference type="ChEBI" id="CHEBI:64479"/>
        <dbReference type="ChEBI" id="CHEBI:78449"/>
        <dbReference type="ChEBI" id="CHEBI:83989"/>
        <dbReference type="ChEBI" id="CHEBI:138538"/>
        <dbReference type="EC" id="2.3.1.179"/>
    </reaction>
</comment>
<dbReference type="InterPro" id="IPR014030">
    <property type="entry name" value="Ketoacyl_synth_N"/>
</dbReference>
<keyword evidence="8" id="KW-0443">Lipid metabolism</keyword>
<evidence type="ECO:0000256" key="15">
    <source>
        <dbReference type="RuleBase" id="RU003694"/>
    </source>
</evidence>
<evidence type="ECO:0000313" key="17">
    <source>
        <dbReference type="EMBL" id="MBP2024681.1"/>
    </source>
</evidence>
<dbReference type="CDD" id="cd00834">
    <property type="entry name" value="KAS_I_II"/>
    <property type="match status" value="1"/>
</dbReference>
<comment type="pathway">
    <text evidence="1 14">Lipid metabolism; fatty acid biosynthesis.</text>
</comment>
<organism evidence="17 18">
    <name type="scientific">Peptoniphilus stercorisuis</name>
    <dbReference type="NCBI Taxonomy" id="1436965"/>
    <lineage>
        <taxon>Bacteria</taxon>
        <taxon>Bacillati</taxon>
        <taxon>Bacillota</taxon>
        <taxon>Tissierellia</taxon>
        <taxon>Tissierellales</taxon>
        <taxon>Peptoniphilaceae</taxon>
        <taxon>Peptoniphilus</taxon>
    </lineage>
</organism>
<evidence type="ECO:0000256" key="6">
    <source>
        <dbReference type="ARBA" id="ARBA00022679"/>
    </source>
</evidence>
<keyword evidence="6 14" id="KW-0808">Transferase</keyword>
<keyword evidence="18" id="KW-1185">Reference proteome</keyword>
<reference evidence="17 18" key="1">
    <citation type="submission" date="2021-03" db="EMBL/GenBank/DDBJ databases">
        <title>Genomic Encyclopedia of Type Strains, Phase IV (KMG-IV): sequencing the most valuable type-strain genomes for metagenomic binning, comparative biology and taxonomic classification.</title>
        <authorList>
            <person name="Goeker M."/>
        </authorList>
    </citation>
    <scope>NUCLEOTIDE SEQUENCE [LARGE SCALE GENOMIC DNA]</scope>
    <source>
        <strain evidence="17 18">DSM 27563</strain>
    </source>
</reference>
<keyword evidence="10 14" id="KW-0012">Acyltransferase</keyword>
<dbReference type="InterPro" id="IPR020841">
    <property type="entry name" value="PKS_Beta-ketoAc_synthase_dom"/>
</dbReference>
<dbReference type="PANTHER" id="PTHR11712:SF336">
    <property type="entry name" value="3-OXOACYL-[ACYL-CARRIER-PROTEIN] SYNTHASE, MITOCHONDRIAL"/>
    <property type="match status" value="1"/>
</dbReference>
<evidence type="ECO:0000256" key="9">
    <source>
        <dbReference type="ARBA" id="ARBA00023160"/>
    </source>
</evidence>
<evidence type="ECO:0000256" key="8">
    <source>
        <dbReference type="ARBA" id="ARBA00023098"/>
    </source>
</evidence>
<evidence type="ECO:0000256" key="2">
    <source>
        <dbReference type="ARBA" id="ARBA00008467"/>
    </source>
</evidence>
<dbReference type="PIRSF" id="PIRSF000447">
    <property type="entry name" value="KAS_II"/>
    <property type="match status" value="1"/>
</dbReference>
<evidence type="ECO:0000256" key="3">
    <source>
        <dbReference type="ARBA" id="ARBA00012356"/>
    </source>
</evidence>
<dbReference type="InterPro" id="IPR017568">
    <property type="entry name" value="3-oxoacyl-ACP_synth-2"/>
</dbReference>
<feature type="domain" description="Ketosynthase family 3 (KS3)" evidence="16">
    <location>
        <begin position="1"/>
        <end position="408"/>
    </location>
</feature>
<dbReference type="SUPFAM" id="SSF53901">
    <property type="entry name" value="Thiolase-like"/>
    <property type="match status" value="2"/>
</dbReference>
<comment type="caution">
    <text evidence="17">The sequence shown here is derived from an EMBL/GenBank/DDBJ whole genome shotgun (WGS) entry which is preliminary data.</text>
</comment>
<evidence type="ECO:0000256" key="4">
    <source>
        <dbReference type="ARBA" id="ARBA00014657"/>
    </source>
</evidence>
<dbReference type="Proteomes" id="UP001519306">
    <property type="component" value="Unassembled WGS sequence"/>
</dbReference>
<keyword evidence="9 14" id="KW-0275">Fatty acid biosynthesis</keyword>
<keyword evidence="7" id="KW-0276">Fatty acid metabolism</keyword>
<dbReference type="GO" id="GO:0004315">
    <property type="term" value="F:3-oxoacyl-[acyl-carrier-protein] synthase activity"/>
    <property type="evidence" value="ECO:0007669"/>
    <property type="project" value="UniProtKB-EC"/>
</dbReference>
<evidence type="ECO:0000256" key="1">
    <source>
        <dbReference type="ARBA" id="ARBA00005194"/>
    </source>
</evidence>
<keyword evidence="5 14" id="KW-0444">Lipid biosynthesis</keyword>
<accession>A0ABS4KBQ2</accession>
<name>A0ABS4KBQ2_9FIRM</name>
<evidence type="ECO:0000259" key="16">
    <source>
        <dbReference type="PROSITE" id="PS52004"/>
    </source>
</evidence>
<evidence type="ECO:0000313" key="18">
    <source>
        <dbReference type="Proteomes" id="UP001519306"/>
    </source>
</evidence>
<comment type="similarity">
    <text evidence="2 14 15">Belongs to the thiolase-like superfamily. Beta-ketoacyl-ACP synthases family.</text>
</comment>
<proteinExistence type="inferred from homology"/>
<evidence type="ECO:0000256" key="7">
    <source>
        <dbReference type="ARBA" id="ARBA00022832"/>
    </source>
</evidence>
<evidence type="ECO:0000256" key="5">
    <source>
        <dbReference type="ARBA" id="ARBA00022516"/>
    </source>
</evidence>
<dbReference type="PANTHER" id="PTHR11712">
    <property type="entry name" value="POLYKETIDE SYNTHASE-RELATED"/>
    <property type="match status" value="1"/>
</dbReference>
<dbReference type="NCBIfam" id="NF005589">
    <property type="entry name" value="PRK07314.1"/>
    <property type="match status" value="1"/>
</dbReference>
<evidence type="ECO:0000256" key="12">
    <source>
        <dbReference type="ARBA" id="ARBA00047318"/>
    </source>
</evidence>
<evidence type="ECO:0000256" key="10">
    <source>
        <dbReference type="ARBA" id="ARBA00023315"/>
    </source>
</evidence>
<comment type="catalytic activity">
    <reaction evidence="13 14">
        <text>a fatty acyl-[ACP] + malonyl-[ACP] + H(+) = a 3-oxoacyl-[ACP] + holo-[ACP] + CO2</text>
        <dbReference type="Rhea" id="RHEA:22836"/>
        <dbReference type="Rhea" id="RHEA-COMP:9623"/>
        <dbReference type="Rhea" id="RHEA-COMP:9685"/>
        <dbReference type="Rhea" id="RHEA-COMP:9916"/>
        <dbReference type="Rhea" id="RHEA-COMP:14125"/>
        <dbReference type="ChEBI" id="CHEBI:15378"/>
        <dbReference type="ChEBI" id="CHEBI:16526"/>
        <dbReference type="ChEBI" id="CHEBI:64479"/>
        <dbReference type="ChEBI" id="CHEBI:78449"/>
        <dbReference type="ChEBI" id="CHEBI:78776"/>
        <dbReference type="ChEBI" id="CHEBI:138651"/>
    </reaction>
</comment>
<dbReference type="SMART" id="SM00825">
    <property type="entry name" value="PKS_KS"/>
    <property type="match status" value="1"/>
</dbReference>
<dbReference type="EC" id="2.3.1.179" evidence="3 14"/>
<comment type="function">
    <text evidence="11 14">Involved in the type II fatty acid elongation cycle. Catalyzes the elongation of a wide range of acyl-ACP by the addition of two carbons from malonyl-ACP to an acyl acceptor. Can efficiently catalyze the conversion of palmitoleoyl-ACP (cis-hexadec-9-enoyl-ACP) to cis-vaccenoyl-ACP (cis-octadec-11-enoyl-ACP), an essential step in the thermal regulation of fatty acid composition.</text>
</comment>
<protein>
    <recommendedName>
        <fullName evidence="4 14">3-oxoacyl-[acyl-carrier-protein] synthase 2</fullName>
        <ecNumber evidence="3 14">2.3.1.179</ecNumber>
    </recommendedName>
</protein>
<dbReference type="NCBIfam" id="TIGR03150">
    <property type="entry name" value="fabF"/>
    <property type="match status" value="1"/>
</dbReference>
<sequence length="413" mass="45024">MNRVVVTGIGFISPIGNSEEELFNNIKNGYCAVDFIKNIDTSDINVKIACECKDFNPLDYFSKKEIKRLDRVNQFAIVAARKAIEDSMINFSDFEEDRISVIVSSGIGGLSTLERESFVSFERGFNKISPFFIPMVIANMSASHIAIDLSIHGYVGCPVTACAGSANAILDGYRGIKDGYYDIALVGGTEASINKLGMSGFSSMRALNETTNINRASIPFDKERNGFVMGEGSAILVLEKLDSAKKRNAKIYGEIIGAGISCDAGHITAPNEDGTYVKMAMEYAIKEANIKKEEIDYINAHGTSTPLNDKTECIAIKKTFGEYSNKIKMSSTKSNTGHLLGASGSLEMIISLLAIKNSYIPPTINYEVYDEDCNTLIVKNKGIEEDINIIMSNSLGFGGHNVSLIARRYSDGI</sequence>
<dbReference type="EMBL" id="JAGGLJ010000002">
    <property type="protein sequence ID" value="MBP2024681.1"/>
    <property type="molecule type" value="Genomic_DNA"/>
</dbReference>
<evidence type="ECO:0000256" key="14">
    <source>
        <dbReference type="PIRNR" id="PIRNR000447"/>
    </source>
</evidence>
<dbReference type="PROSITE" id="PS52004">
    <property type="entry name" value="KS3_2"/>
    <property type="match status" value="1"/>
</dbReference>
<evidence type="ECO:0000256" key="13">
    <source>
        <dbReference type="ARBA" id="ARBA00047659"/>
    </source>
</evidence>
<dbReference type="Pfam" id="PF02801">
    <property type="entry name" value="Ketoacyl-synt_C"/>
    <property type="match status" value="1"/>
</dbReference>
<dbReference type="Gene3D" id="3.40.47.10">
    <property type="match status" value="1"/>
</dbReference>
<dbReference type="Pfam" id="PF00109">
    <property type="entry name" value="ketoacyl-synt"/>
    <property type="match status" value="1"/>
</dbReference>
<evidence type="ECO:0000256" key="11">
    <source>
        <dbReference type="ARBA" id="ARBA00024006"/>
    </source>
</evidence>